<dbReference type="EC" id="3.2.1.20" evidence="2"/>
<dbReference type="EMBL" id="OU963868">
    <property type="protein sequence ID" value="CAH0393940.1"/>
    <property type="molecule type" value="Genomic_DNA"/>
</dbReference>
<dbReference type="Pfam" id="PF00128">
    <property type="entry name" value="Alpha-amylase"/>
    <property type="match status" value="1"/>
</dbReference>
<sequence>MQRVLYFVIFVLFLFGQSDSRQTVKAVDWWENTIIYQIYPRSFKDSNGDGLGDLNGIYEKLDYVKELGVGTIWIQPFYKSPMIDMGYDITDFRAVDPIFGTMDDFKRLVQGVHEKGMKVILDFVPNHTSDTCEWFKLSERRIEPYTDFYVWQDPKQLDSSNWTYPNNWRSMFADSAWTWSEVRKQYYYHEFAVQQIDVNYRDPHAQKEMQSVLRFWLDMGVDGFRVDAVEYLYEATHLMDEPLREDFNGDKSSWEALSHIYTIDQPENFELIQSWRALLDEYTLKDGQARLLCTESFKPPEILKQQLGTIPTQERKFHFIIEWQRSNSGLMLTLWTCTSEI</sequence>
<dbReference type="SMART" id="SM00642">
    <property type="entry name" value="Aamy"/>
    <property type="match status" value="1"/>
</dbReference>
<gene>
    <name evidence="5" type="ORF">BEMITA_LOCUS12291</name>
</gene>
<dbReference type="GO" id="GO:0004558">
    <property type="term" value="F:alpha-1,4-glucosidase activity"/>
    <property type="evidence" value="ECO:0007669"/>
    <property type="project" value="UniProtKB-EC"/>
</dbReference>
<evidence type="ECO:0000256" key="3">
    <source>
        <dbReference type="SAM" id="SignalP"/>
    </source>
</evidence>
<dbReference type="Gene3D" id="3.90.400.10">
    <property type="entry name" value="Oligo-1,6-glucosidase, Domain 2"/>
    <property type="match status" value="1"/>
</dbReference>
<feature type="chain" id="PRO_5040214514" description="alpha-glucosidase" evidence="3">
    <location>
        <begin position="21"/>
        <end position="341"/>
    </location>
</feature>
<dbReference type="SUPFAM" id="SSF51445">
    <property type="entry name" value="(Trans)glycosidases"/>
    <property type="match status" value="1"/>
</dbReference>
<evidence type="ECO:0000313" key="5">
    <source>
        <dbReference type="EMBL" id="CAH0393940.1"/>
    </source>
</evidence>
<dbReference type="PANTHER" id="PTHR10357">
    <property type="entry name" value="ALPHA-AMYLASE FAMILY MEMBER"/>
    <property type="match status" value="1"/>
</dbReference>
<keyword evidence="3" id="KW-0732">Signal</keyword>
<comment type="catalytic activity">
    <reaction evidence="1">
        <text>Hydrolysis of terminal, non-reducing (1-&gt;4)-linked alpha-D-glucose residues with release of alpha-D-glucose.</text>
        <dbReference type="EC" id="3.2.1.20"/>
    </reaction>
</comment>
<protein>
    <recommendedName>
        <fullName evidence="2">alpha-glucosidase</fullName>
        <ecNumber evidence="2">3.2.1.20</ecNumber>
    </recommendedName>
</protein>
<dbReference type="InterPro" id="IPR006047">
    <property type="entry name" value="GH13_cat_dom"/>
</dbReference>
<feature type="signal peptide" evidence="3">
    <location>
        <begin position="1"/>
        <end position="20"/>
    </location>
</feature>
<dbReference type="GO" id="GO:0005975">
    <property type="term" value="P:carbohydrate metabolic process"/>
    <property type="evidence" value="ECO:0007669"/>
    <property type="project" value="InterPro"/>
</dbReference>
<dbReference type="PANTHER" id="PTHR10357:SF179">
    <property type="entry name" value="NEUTRAL AND BASIC AMINO ACID TRANSPORT PROTEIN RBAT"/>
    <property type="match status" value="1"/>
</dbReference>
<proteinExistence type="predicted"/>
<dbReference type="Proteomes" id="UP001152759">
    <property type="component" value="Chromosome 7"/>
</dbReference>
<name>A0A9P0AGA5_BEMTA</name>
<dbReference type="InterPro" id="IPR017853">
    <property type="entry name" value="GH"/>
</dbReference>
<dbReference type="AlphaFoldDB" id="A0A9P0AGA5"/>
<evidence type="ECO:0000256" key="2">
    <source>
        <dbReference type="ARBA" id="ARBA00012741"/>
    </source>
</evidence>
<reference evidence="5" key="1">
    <citation type="submission" date="2021-12" db="EMBL/GenBank/DDBJ databases">
        <authorList>
            <person name="King R."/>
        </authorList>
    </citation>
    <scope>NUCLEOTIDE SEQUENCE</scope>
</reference>
<feature type="domain" description="Glycosyl hydrolase family 13 catalytic" evidence="4">
    <location>
        <begin position="37"/>
        <end position="313"/>
    </location>
</feature>
<organism evidence="5 6">
    <name type="scientific">Bemisia tabaci</name>
    <name type="common">Sweetpotato whitefly</name>
    <name type="synonym">Aleurodes tabaci</name>
    <dbReference type="NCBI Taxonomy" id="7038"/>
    <lineage>
        <taxon>Eukaryota</taxon>
        <taxon>Metazoa</taxon>
        <taxon>Ecdysozoa</taxon>
        <taxon>Arthropoda</taxon>
        <taxon>Hexapoda</taxon>
        <taxon>Insecta</taxon>
        <taxon>Pterygota</taxon>
        <taxon>Neoptera</taxon>
        <taxon>Paraneoptera</taxon>
        <taxon>Hemiptera</taxon>
        <taxon>Sternorrhyncha</taxon>
        <taxon>Aleyrodoidea</taxon>
        <taxon>Aleyrodidae</taxon>
        <taxon>Aleyrodinae</taxon>
        <taxon>Bemisia</taxon>
    </lineage>
</organism>
<evidence type="ECO:0000259" key="4">
    <source>
        <dbReference type="SMART" id="SM00642"/>
    </source>
</evidence>
<evidence type="ECO:0000313" key="6">
    <source>
        <dbReference type="Proteomes" id="UP001152759"/>
    </source>
</evidence>
<dbReference type="Gene3D" id="3.20.20.80">
    <property type="entry name" value="Glycosidases"/>
    <property type="match status" value="2"/>
</dbReference>
<keyword evidence="6" id="KW-1185">Reference proteome</keyword>
<evidence type="ECO:0000256" key="1">
    <source>
        <dbReference type="ARBA" id="ARBA00001657"/>
    </source>
</evidence>
<dbReference type="InterPro" id="IPR045857">
    <property type="entry name" value="O16G_dom_2"/>
</dbReference>
<accession>A0A9P0AGA5</accession>